<organism evidence="1">
    <name type="scientific">bioreactor metagenome</name>
    <dbReference type="NCBI Taxonomy" id="1076179"/>
    <lineage>
        <taxon>unclassified sequences</taxon>
        <taxon>metagenomes</taxon>
        <taxon>ecological metagenomes</taxon>
    </lineage>
</organism>
<sequence>MVVGDVGGVAARVGALAVERDVVDHRHALPKVCVAGDVGHLYHLAVLHEDGGQVVDVGKLIARGIHLMIVGIARPGSEGAVRRGHDPRVEHGHALCMARVLENLGRENVRRVRDLPVLDVDAVEHVRPHVRLRGVVIAQNRRVGLDEIVERLEGAVDFLGVIDVEGLEVLRGL</sequence>
<protein>
    <submittedName>
        <fullName evidence="1">Uncharacterized protein</fullName>
    </submittedName>
</protein>
<dbReference type="EMBL" id="VSSQ01106860">
    <property type="protein sequence ID" value="MPN46299.1"/>
    <property type="molecule type" value="Genomic_DNA"/>
</dbReference>
<dbReference type="AlphaFoldDB" id="A0A645I7D7"/>
<accession>A0A645I7D7</accession>
<proteinExistence type="predicted"/>
<evidence type="ECO:0000313" key="1">
    <source>
        <dbReference type="EMBL" id="MPN46299.1"/>
    </source>
</evidence>
<reference evidence="1" key="1">
    <citation type="submission" date="2019-08" db="EMBL/GenBank/DDBJ databases">
        <authorList>
            <person name="Kucharzyk K."/>
            <person name="Murdoch R.W."/>
            <person name="Higgins S."/>
            <person name="Loffler F."/>
        </authorList>
    </citation>
    <scope>NUCLEOTIDE SEQUENCE</scope>
</reference>
<comment type="caution">
    <text evidence="1">The sequence shown here is derived from an EMBL/GenBank/DDBJ whole genome shotgun (WGS) entry which is preliminary data.</text>
</comment>
<gene>
    <name evidence="1" type="ORF">SDC9_193885</name>
</gene>
<name>A0A645I7D7_9ZZZZ</name>